<dbReference type="Pfam" id="PF11300">
    <property type="entry name" value="DUF3102"/>
    <property type="match status" value="1"/>
</dbReference>
<evidence type="ECO:0000313" key="2">
    <source>
        <dbReference type="EMBL" id="WNZ26330.1"/>
    </source>
</evidence>
<dbReference type="RefSeq" id="WP_316432597.1">
    <property type="nucleotide sequence ID" value="NZ_CP053586.1"/>
</dbReference>
<feature type="region of interest" description="Disordered" evidence="1">
    <location>
        <begin position="179"/>
        <end position="213"/>
    </location>
</feature>
<name>A0AA96WKG6_9CYAN</name>
<protein>
    <submittedName>
        <fullName evidence="2">DUF3102 domain-containing protein</fullName>
    </submittedName>
</protein>
<sequence length="343" mass="38183">MVKKQRNSDNPAITTQFDYQVLPEAARAIVQQRTGEIRERLQRSAQDIWEIGQRLADVRAALKHGQFDAWLKAEFGWSRRTAYNFINVYETFQERANLAQIDIATSALYLLAAPSTPPDLREQYLQQAKSGKKVTYKELRDTIERERPGKATVEVLAAEAASPLETARKPEIVTLIRQGAATHHREPDPAKGNSTTTIDITAEPIGPTSTQPATGLQPGWYLLDQQHLLFCGDTASPDFHGLIPEAAFALAATAEDWDHDWLVEAAKTVTILPETTLQPGMIEQLITLFSQPQEIVIYPWLPDPDMLGIAHRLGRKVVAGDISPERCQQAIRAAGLPVVKIRL</sequence>
<evidence type="ECO:0000256" key="1">
    <source>
        <dbReference type="SAM" id="MobiDB-lite"/>
    </source>
</evidence>
<accession>A0AA96WKG6</accession>
<proteinExistence type="predicted"/>
<dbReference type="InterPro" id="IPR021451">
    <property type="entry name" value="DUF3102"/>
</dbReference>
<dbReference type="AlphaFoldDB" id="A0AA96WKG6"/>
<reference evidence="2" key="1">
    <citation type="submission" date="2020-05" db="EMBL/GenBank/DDBJ databases">
        <authorList>
            <person name="Zhu T."/>
            <person name="Keshari N."/>
            <person name="Lu X."/>
        </authorList>
    </citation>
    <scope>NUCLEOTIDE SEQUENCE</scope>
    <source>
        <strain evidence="2">NK1-12</strain>
    </source>
</reference>
<gene>
    <name evidence="2" type="ORF">HJG54_28275</name>
</gene>
<dbReference type="EMBL" id="CP053586">
    <property type="protein sequence ID" value="WNZ26330.1"/>
    <property type="molecule type" value="Genomic_DNA"/>
</dbReference>
<organism evidence="2">
    <name type="scientific">Leptolyngbya sp. NK1-12</name>
    <dbReference type="NCBI Taxonomy" id="2547451"/>
    <lineage>
        <taxon>Bacteria</taxon>
        <taxon>Bacillati</taxon>
        <taxon>Cyanobacteriota</taxon>
        <taxon>Cyanophyceae</taxon>
        <taxon>Leptolyngbyales</taxon>
        <taxon>Leptolyngbyaceae</taxon>
        <taxon>Leptolyngbya group</taxon>
        <taxon>Leptolyngbya</taxon>
    </lineage>
</organism>